<reference evidence="1" key="1">
    <citation type="submission" date="2020-03" db="EMBL/GenBank/DDBJ databases">
        <title>The deep terrestrial virosphere.</title>
        <authorList>
            <person name="Holmfeldt K."/>
            <person name="Nilsson E."/>
            <person name="Simone D."/>
            <person name="Lopez-Fernandez M."/>
            <person name="Wu X."/>
            <person name="de Brujin I."/>
            <person name="Lundin D."/>
            <person name="Andersson A."/>
            <person name="Bertilsson S."/>
            <person name="Dopson M."/>
        </authorList>
    </citation>
    <scope>NUCLEOTIDE SEQUENCE</scope>
    <source>
        <strain evidence="1">TM448A00093</strain>
    </source>
</reference>
<evidence type="ECO:0000313" key="1">
    <source>
        <dbReference type="EMBL" id="QJA44313.1"/>
    </source>
</evidence>
<protein>
    <submittedName>
        <fullName evidence="1">Uncharacterized protein</fullName>
    </submittedName>
</protein>
<sequence length="186" mass="21147">MYTESIIRRLGKSYTKVGSAMNTTFYGIIQGTKTSDIQNRHNIFEVIPDLTLDKGDIIRDGSRYYLVVTAEDHVYQGGTEYSSNMLLFCNVNAIIKRYVNSVLTTIKSDVRCVVSKSRLVTADDDRLYQDRFYSGIEPINFAYMSADEPIQKDDIIIDGSRTLRVLNDISPYIISDVVELQVIEMS</sequence>
<dbReference type="EMBL" id="MT143975">
    <property type="protein sequence ID" value="QJA44313.1"/>
    <property type="molecule type" value="Genomic_DNA"/>
</dbReference>
<proteinExistence type="predicted"/>
<name>A0A6H1Z8U1_9ZZZZ</name>
<accession>A0A6H1Z8U1</accession>
<organism evidence="1">
    <name type="scientific">viral metagenome</name>
    <dbReference type="NCBI Taxonomy" id="1070528"/>
    <lineage>
        <taxon>unclassified sequences</taxon>
        <taxon>metagenomes</taxon>
        <taxon>organismal metagenomes</taxon>
    </lineage>
</organism>
<gene>
    <name evidence="1" type="ORF">TM448A00093_0043</name>
</gene>
<dbReference type="AlphaFoldDB" id="A0A6H1Z8U1"/>